<keyword evidence="4" id="KW-0808">Transferase</keyword>
<dbReference type="InParanoid" id="D8Q1A6"/>
<proteinExistence type="inferred from homology"/>
<dbReference type="VEuPathDB" id="FungiDB:SCHCODRAFT_02686740"/>
<organism evidence="11">
    <name type="scientific">Schizophyllum commune (strain H4-8 / FGSC 9210)</name>
    <name type="common">Split gill fungus</name>
    <dbReference type="NCBI Taxonomy" id="578458"/>
    <lineage>
        <taxon>Eukaryota</taxon>
        <taxon>Fungi</taxon>
        <taxon>Dikarya</taxon>
        <taxon>Basidiomycota</taxon>
        <taxon>Agaricomycotina</taxon>
        <taxon>Agaricomycetes</taxon>
        <taxon>Agaricomycetidae</taxon>
        <taxon>Agaricales</taxon>
        <taxon>Schizophyllaceae</taxon>
        <taxon>Schizophyllum</taxon>
    </lineage>
</organism>
<dbReference type="GO" id="GO:0006629">
    <property type="term" value="P:lipid metabolic process"/>
    <property type="evidence" value="ECO:0007669"/>
    <property type="project" value="InterPro"/>
</dbReference>
<keyword evidence="6 8" id="KW-1133">Transmembrane helix</keyword>
<evidence type="ECO:0000256" key="8">
    <source>
        <dbReference type="SAM" id="Phobius"/>
    </source>
</evidence>
<evidence type="ECO:0000256" key="1">
    <source>
        <dbReference type="ARBA" id="ARBA00004141"/>
    </source>
</evidence>
<dbReference type="PANTHER" id="PTHR31595">
    <property type="entry name" value="LONG-CHAIN-ALCOHOL O-FATTY-ACYLTRANSFERASE 3-RELATED"/>
    <property type="match status" value="1"/>
</dbReference>
<evidence type="ECO:0000256" key="3">
    <source>
        <dbReference type="ARBA" id="ARBA00007282"/>
    </source>
</evidence>
<protein>
    <recommendedName>
        <fullName evidence="9">Wax synthase domain-containing protein</fullName>
    </recommendedName>
</protein>
<keyword evidence="7 8" id="KW-0472">Membrane</keyword>
<dbReference type="Proteomes" id="UP000007431">
    <property type="component" value="Unassembled WGS sequence"/>
</dbReference>
<dbReference type="PANTHER" id="PTHR31595:SF57">
    <property type="entry name" value="OS04G0481900 PROTEIN"/>
    <property type="match status" value="1"/>
</dbReference>
<evidence type="ECO:0000256" key="7">
    <source>
        <dbReference type="ARBA" id="ARBA00023136"/>
    </source>
</evidence>
<dbReference type="AlphaFoldDB" id="D8Q1A6"/>
<comment type="similarity">
    <text evidence="3">Belongs to the wax synthase family.</text>
</comment>
<accession>D8Q1A6</accession>
<feature type="transmembrane region" description="Helical" evidence="8">
    <location>
        <begin position="144"/>
        <end position="165"/>
    </location>
</feature>
<feature type="transmembrane region" description="Helical" evidence="8">
    <location>
        <begin position="34"/>
        <end position="54"/>
    </location>
</feature>
<dbReference type="GO" id="GO:0016020">
    <property type="term" value="C:membrane"/>
    <property type="evidence" value="ECO:0007669"/>
    <property type="project" value="UniProtKB-SubCell"/>
</dbReference>
<feature type="domain" description="Wax synthase" evidence="9">
    <location>
        <begin position="226"/>
        <end position="310"/>
    </location>
</feature>
<keyword evidence="11" id="KW-1185">Reference proteome</keyword>
<reference evidence="10 11" key="1">
    <citation type="journal article" date="2010" name="Nat. Biotechnol.">
        <title>Genome sequence of the model mushroom Schizophyllum commune.</title>
        <authorList>
            <person name="Ohm R.A."/>
            <person name="de Jong J.F."/>
            <person name="Lugones L.G."/>
            <person name="Aerts A."/>
            <person name="Kothe E."/>
            <person name="Stajich J.E."/>
            <person name="de Vries R.P."/>
            <person name="Record E."/>
            <person name="Levasseur A."/>
            <person name="Baker S.E."/>
            <person name="Bartholomew K.A."/>
            <person name="Coutinho P.M."/>
            <person name="Erdmann S."/>
            <person name="Fowler T.J."/>
            <person name="Gathman A.C."/>
            <person name="Lombard V."/>
            <person name="Henrissat B."/>
            <person name="Knabe N."/>
            <person name="Kuees U."/>
            <person name="Lilly W.W."/>
            <person name="Lindquist E."/>
            <person name="Lucas S."/>
            <person name="Magnuson J.K."/>
            <person name="Piumi F."/>
            <person name="Raudaskoski M."/>
            <person name="Salamov A."/>
            <person name="Schmutz J."/>
            <person name="Schwarze F.W.M.R."/>
            <person name="vanKuyk P.A."/>
            <person name="Horton J.S."/>
            <person name="Grigoriev I.V."/>
            <person name="Woesten H.A.B."/>
        </authorList>
    </citation>
    <scope>NUCLEOTIDE SEQUENCE [LARGE SCALE GENOMIC DNA]</scope>
    <source>
        <strain evidence="11">H4-8 / FGSC 9210</strain>
    </source>
</reference>
<dbReference type="InterPro" id="IPR032805">
    <property type="entry name" value="Wax_synthase_dom"/>
</dbReference>
<comment type="subcellular location">
    <subcellularLocation>
        <location evidence="1">Membrane</location>
        <topology evidence="1">Multi-pass membrane protein</topology>
    </subcellularLocation>
</comment>
<sequence length="398" mass="44805">MAERLLDPWWVIVASIFIMLLPIPLVIATRPPAAVRLTVFTAQLLFANWGNTTITLGDVFLTYSLGCLLYGWPIFTAIHFYFLTDPLTDGTRHLYDRRPAKDMPLLERIWWASCLVASFRGVGWSKPVPHLRQIPRVQSRSSYIVEHSLWLVFYVLFADLVNLYLISNPITSSRADEAFPASSQGPVFQALNSCAFWANAWAGFNIQYELIAILAVSLGLWEPRLWPPMFGSFWDAYTVRRTWGRVWHCILRRFLISHGKWLANKVGASPGTQASSYIQLYTAFLVSGLIHEVGGRQLDSTFGQSLRFFIIQALYITLEDAVIGLGRRLGIRESRATRALGGLSVLFWFSATTPALTSVMSDINGRPYPPTAGSFIGAAWNALGMEGKLEIPWPEPHY</sequence>
<name>D8Q1A6_SCHCM</name>
<dbReference type="Pfam" id="PF13813">
    <property type="entry name" value="MBOAT_2"/>
    <property type="match status" value="1"/>
</dbReference>
<evidence type="ECO:0000256" key="2">
    <source>
        <dbReference type="ARBA" id="ARBA00005179"/>
    </source>
</evidence>
<gene>
    <name evidence="10" type="ORF">SCHCODRAFT_234280</name>
</gene>
<evidence type="ECO:0000256" key="6">
    <source>
        <dbReference type="ARBA" id="ARBA00022989"/>
    </source>
</evidence>
<evidence type="ECO:0000256" key="4">
    <source>
        <dbReference type="ARBA" id="ARBA00022679"/>
    </source>
</evidence>
<dbReference type="OrthoDB" id="1077582at2759"/>
<evidence type="ECO:0000313" key="10">
    <source>
        <dbReference type="EMBL" id="EFI98472.1"/>
    </source>
</evidence>
<dbReference type="GeneID" id="9590849"/>
<evidence type="ECO:0000259" key="9">
    <source>
        <dbReference type="Pfam" id="PF13813"/>
    </source>
</evidence>
<comment type="pathway">
    <text evidence="2">Secondary metabolite biosynthesis.</text>
</comment>
<evidence type="ECO:0000313" key="11">
    <source>
        <dbReference type="Proteomes" id="UP000007431"/>
    </source>
</evidence>
<evidence type="ECO:0000256" key="5">
    <source>
        <dbReference type="ARBA" id="ARBA00022692"/>
    </source>
</evidence>
<dbReference type="GO" id="GO:0008374">
    <property type="term" value="F:O-acyltransferase activity"/>
    <property type="evidence" value="ECO:0007669"/>
    <property type="project" value="InterPro"/>
</dbReference>
<dbReference type="RefSeq" id="XP_003033375.1">
    <property type="nucleotide sequence ID" value="XM_003033329.1"/>
</dbReference>
<dbReference type="InterPro" id="IPR044851">
    <property type="entry name" value="Wax_synthase"/>
</dbReference>
<keyword evidence="5 8" id="KW-0812">Transmembrane</keyword>
<dbReference type="HOGENOM" id="CLU_032731_1_0_1"/>
<dbReference type="OMA" id="WMAVDSE"/>
<feature type="transmembrane region" description="Helical" evidence="8">
    <location>
        <begin position="60"/>
        <end position="84"/>
    </location>
</feature>
<dbReference type="KEGG" id="scm:SCHCO_02686740"/>
<dbReference type="EMBL" id="GL377305">
    <property type="protein sequence ID" value="EFI98472.1"/>
    <property type="molecule type" value="Genomic_DNA"/>
</dbReference>
<dbReference type="eggNOG" id="ENOG502SI5I">
    <property type="taxonomic scope" value="Eukaryota"/>
</dbReference>
<feature type="transmembrane region" description="Helical" evidence="8">
    <location>
        <begin position="6"/>
        <end position="27"/>
    </location>
</feature>